<dbReference type="Pfam" id="PF13041">
    <property type="entry name" value="PPR_2"/>
    <property type="match status" value="3"/>
</dbReference>
<evidence type="ECO:0008006" key="5">
    <source>
        <dbReference type="Google" id="ProtNLM"/>
    </source>
</evidence>
<dbReference type="GO" id="GO:0009451">
    <property type="term" value="P:RNA modification"/>
    <property type="evidence" value="ECO:0007669"/>
    <property type="project" value="InterPro"/>
</dbReference>
<dbReference type="InterPro" id="IPR002885">
    <property type="entry name" value="PPR_rpt"/>
</dbReference>
<dbReference type="PANTHER" id="PTHR24015">
    <property type="entry name" value="OS07G0578800 PROTEIN-RELATED"/>
    <property type="match status" value="1"/>
</dbReference>
<dbReference type="Pfam" id="PF12854">
    <property type="entry name" value="PPR_1"/>
    <property type="match status" value="1"/>
</dbReference>
<protein>
    <recommendedName>
        <fullName evidence="5">Pentatricopeptide repeat-containing protein</fullName>
    </recommendedName>
</protein>
<dbReference type="AlphaFoldDB" id="A0A8T2RED3"/>
<feature type="repeat" description="PPR" evidence="2">
    <location>
        <begin position="696"/>
        <end position="730"/>
    </location>
</feature>
<evidence type="ECO:0000256" key="1">
    <source>
        <dbReference type="ARBA" id="ARBA00022737"/>
    </source>
</evidence>
<evidence type="ECO:0000313" key="3">
    <source>
        <dbReference type="EMBL" id="KAH7294330.1"/>
    </source>
</evidence>
<evidence type="ECO:0000256" key="2">
    <source>
        <dbReference type="PROSITE-ProRule" id="PRU00708"/>
    </source>
</evidence>
<feature type="repeat" description="PPR" evidence="2">
    <location>
        <begin position="322"/>
        <end position="356"/>
    </location>
</feature>
<gene>
    <name evidence="3" type="ORF">KP509_28G067300</name>
</gene>
<dbReference type="PANTHER" id="PTHR24015:SF548">
    <property type="entry name" value="OS08G0340900 PROTEIN"/>
    <property type="match status" value="1"/>
</dbReference>
<dbReference type="InterPro" id="IPR046960">
    <property type="entry name" value="PPR_At4g14850-like_plant"/>
</dbReference>
<dbReference type="OMA" id="CHIMDTE"/>
<dbReference type="SUPFAM" id="SSF48452">
    <property type="entry name" value="TPR-like"/>
    <property type="match status" value="1"/>
</dbReference>
<name>A0A8T2RED3_CERRI</name>
<evidence type="ECO:0000313" key="4">
    <source>
        <dbReference type="Proteomes" id="UP000825935"/>
    </source>
</evidence>
<feature type="repeat" description="PPR" evidence="2">
    <location>
        <begin position="120"/>
        <end position="154"/>
    </location>
</feature>
<feature type="repeat" description="PPR" evidence="2">
    <location>
        <begin position="221"/>
        <end position="255"/>
    </location>
</feature>
<dbReference type="InterPro" id="IPR011990">
    <property type="entry name" value="TPR-like_helical_dom_sf"/>
</dbReference>
<feature type="repeat" description="PPR" evidence="2">
    <location>
        <begin position="524"/>
        <end position="558"/>
    </location>
</feature>
<organism evidence="3 4">
    <name type="scientific">Ceratopteris richardii</name>
    <name type="common">Triangle waterfern</name>
    <dbReference type="NCBI Taxonomy" id="49495"/>
    <lineage>
        <taxon>Eukaryota</taxon>
        <taxon>Viridiplantae</taxon>
        <taxon>Streptophyta</taxon>
        <taxon>Embryophyta</taxon>
        <taxon>Tracheophyta</taxon>
        <taxon>Polypodiopsida</taxon>
        <taxon>Polypodiidae</taxon>
        <taxon>Polypodiales</taxon>
        <taxon>Pteridineae</taxon>
        <taxon>Pteridaceae</taxon>
        <taxon>Parkerioideae</taxon>
        <taxon>Ceratopteris</taxon>
    </lineage>
</organism>
<dbReference type="Pfam" id="PF01535">
    <property type="entry name" value="PPR"/>
    <property type="match status" value="6"/>
</dbReference>
<proteinExistence type="predicted"/>
<sequence>MRVCSFVSQRIKRSLQKDYSFATPSPLEDCRNSEEFRSIQLTLASLESPDISINFSTYASLLRFCRKAEALHEGQCVHRHIIKNGLHHDLHLVSLLVLMYTDCGAIDEAHNVFINSITHDEFFFTVILRAYARLDSPFLAFQTFEQMLQEGFLPNKGGYISIFTTCAKQLAVLQGKRMHACILATMFVSDIATNTALVTMYNRCRNTEYAKWIFENMGEVDAVIWNVMIASCLEQSQGEYALELFNSMRQQGVILSKVTVIHVLDACGSQMALARGLQLHSIMMGSEFEADLMVQTALINMYGNCGSVRYAEMVFERVKSKDEVIWSAMVAVYSQSGQVHNAVQMFDKMLQEGMVSNKFVVSSILSGCAELRVPIEGKQMHARMSASGFTLDGAVRNALISFYGKTSSLKDAWKAFHMTLEPDMVSWNAIIAVCAEHGRLDSACQVFSQLLQQAMLVDKAGFISVLSACANQAALSEGKRMHAWVTCSGFDGDLNLDNALANMYGKCGQLHHMCNIFNCMSEKNLVTWNTLIGVYAQHGRDKEALQLFEEMQETGIAPDRLTFTSVLSACATQGALAEGKRIHEIFRSRGYEPDQIVGSSLVSLYGKCGSLTEAKEVFNSVPEQDVVIWNALITAFSQNGYGEQVLELFNTMQKSNIKPTGVTFISVLSACSHVGRIDEAWHNFLTMQVCYQIEPVVDHYNCMIDLLSRAGRLDDAEYLLDIMLSEPTVASLMTLLGACRKELDDVRGERIAEKVFILDPKSPSPYVMLSNIYASVGRMDDALGLMKLMRDRDILFEPGDSMSSLFDEETNAELYEVYSEANVCII</sequence>
<dbReference type="FunFam" id="1.25.40.10:FF:000090">
    <property type="entry name" value="Pentatricopeptide repeat-containing protein, chloroplastic"/>
    <property type="match status" value="1"/>
</dbReference>
<accession>A0A8T2RED3</accession>
<dbReference type="Gene3D" id="1.25.40.10">
    <property type="entry name" value="Tetratricopeptide repeat domain"/>
    <property type="match status" value="6"/>
</dbReference>
<comment type="caution">
    <text evidence="3">The sequence shown here is derived from an EMBL/GenBank/DDBJ whole genome shotgun (WGS) entry which is preliminary data.</text>
</comment>
<dbReference type="FunFam" id="1.25.40.10:FF:000285">
    <property type="entry name" value="Pentatricopeptide repeat-containing protein, chloroplastic"/>
    <property type="match status" value="1"/>
</dbReference>
<dbReference type="FunFam" id="1.25.40.10:FF:000031">
    <property type="entry name" value="Pentatricopeptide repeat-containing protein mitochondrial"/>
    <property type="match status" value="1"/>
</dbReference>
<reference evidence="3" key="1">
    <citation type="submission" date="2021-08" db="EMBL/GenBank/DDBJ databases">
        <title>WGS assembly of Ceratopteris richardii.</title>
        <authorList>
            <person name="Marchant D.B."/>
            <person name="Chen G."/>
            <person name="Jenkins J."/>
            <person name="Shu S."/>
            <person name="Leebens-Mack J."/>
            <person name="Grimwood J."/>
            <person name="Schmutz J."/>
            <person name="Soltis P."/>
            <person name="Soltis D."/>
            <person name="Chen Z.-H."/>
        </authorList>
    </citation>
    <scope>NUCLEOTIDE SEQUENCE</scope>
    <source>
        <strain evidence="3">Whitten #5841</strain>
        <tissue evidence="3">Leaf</tissue>
    </source>
</reference>
<dbReference type="OrthoDB" id="185373at2759"/>
<dbReference type="Proteomes" id="UP000825935">
    <property type="component" value="Chromosome 28"/>
</dbReference>
<keyword evidence="1" id="KW-0677">Repeat</keyword>
<dbReference type="EMBL" id="CM035433">
    <property type="protein sequence ID" value="KAH7294330.1"/>
    <property type="molecule type" value="Genomic_DNA"/>
</dbReference>
<dbReference type="GO" id="GO:0003723">
    <property type="term" value="F:RNA binding"/>
    <property type="evidence" value="ECO:0007669"/>
    <property type="project" value="InterPro"/>
</dbReference>
<keyword evidence="4" id="KW-1185">Reference proteome</keyword>
<dbReference type="NCBIfam" id="TIGR00756">
    <property type="entry name" value="PPR"/>
    <property type="match status" value="7"/>
</dbReference>
<feature type="repeat" description="PPR" evidence="2">
    <location>
        <begin position="423"/>
        <end position="457"/>
    </location>
</feature>
<feature type="repeat" description="PPR" evidence="2">
    <location>
        <begin position="559"/>
        <end position="593"/>
    </location>
</feature>
<feature type="repeat" description="PPR" evidence="2">
    <location>
        <begin position="625"/>
        <end position="659"/>
    </location>
</feature>
<dbReference type="PROSITE" id="PS51375">
    <property type="entry name" value="PPR"/>
    <property type="match status" value="8"/>
</dbReference>